<keyword evidence="1" id="KW-0862">Zinc</keyword>
<keyword evidence="5" id="KW-1185">Reference proteome</keyword>
<dbReference type="GO" id="GO:0008270">
    <property type="term" value="F:zinc ion binding"/>
    <property type="evidence" value="ECO:0007669"/>
    <property type="project" value="UniProtKB-KW"/>
</dbReference>
<dbReference type="InterPro" id="IPR013087">
    <property type="entry name" value="Znf_C2H2_type"/>
</dbReference>
<feature type="compositionally biased region" description="Pro residues" evidence="2">
    <location>
        <begin position="186"/>
        <end position="198"/>
    </location>
</feature>
<feature type="domain" description="C2H2-type" evidence="3">
    <location>
        <begin position="117"/>
        <end position="144"/>
    </location>
</feature>
<dbReference type="WBParaSite" id="SSLN_0000725601-mRNA-1">
    <property type="protein sequence ID" value="SSLN_0000725601-mRNA-1"/>
    <property type="gene ID" value="SSLN_0000725601"/>
</dbReference>
<feature type="compositionally biased region" description="Basic and acidic residues" evidence="2">
    <location>
        <begin position="36"/>
        <end position="49"/>
    </location>
</feature>
<evidence type="ECO:0000256" key="2">
    <source>
        <dbReference type="SAM" id="MobiDB-lite"/>
    </source>
</evidence>
<organism evidence="6">
    <name type="scientific">Schistocephalus solidus</name>
    <name type="common">Tapeworm</name>
    <dbReference type="NCBI Taxonomy" id="70667"/>
    <lineage>
        <taxon>Eukaryota</taxon>
        <taxon>Metazoa</taxon>
        <taxon>Spiralia</taxon>
        <taxon>Lophotrochozoa</taxon>
        <taxon>Platyhelminthes</taxon>
        <taxon>Cestoda</taxon>
        <taxon>Eucestoda</taxon>
        <taxon>Diphyllobothriidea</taxon>
        <taxon>Diphyllobothriidae</taxon>
        <taxon>Schistocephalus</taxon>
    </lineage>
</organism>
<gene>
    <name evidence="4" type="ORF">SSLN_LOCUS7033</name>
</gene>
<accession>A0A183SS35</accession>
<evidence type="ECO:0000256" key="1">
    <source>
        <dbReference type="PROSITE-ProRule" id="PRU00042"/>
    </source>
</evidence>
<sequence length="208" mass="22694">MLLSPPLTGTQLSPVAPLSWVLPSGHTPGNRHDRRAKPDNPRSNQPERRTALVGREMARYKVDIAALSETRFSEQGQLQETGSAIYEANRIAAAKAKRAARKSTVPRTNTVDAQALPTCPRCQRIFRARIGLVRHLRTQCTNNPTISTSTSNSANPPFPPSLLALILLLPPSKKPHPNTHRLLSPRPQPPPPLLPLSPPSTSAMETLS</sequence>
<protein>
    <submittedName>
        <fullName evidence="6">C2H2-type domain-containing protein</fullName>
    </submittedName>
</protein>
<name>A0A183SS35_SCHSO</name>
<reference evidence="6" key="1">
    <citation type="submission" date="2016-06" db="UniProtKB">
        <authorList>
            <consortium name="WormBaseParasite"/>
        </authorList>
    </citation>
    <scope>IDENTIFICATION</scope>
</reference>
<feature type="region of interest" description="Disordered" evidence="2">
    <location>
        <begin position="173"/>
        <end position="208"/>
    </location>
</feature>
<evidence type="ECO:0000259" key="3">
    <source>
        <dbReference type="PROSITE" id="PS50157"/>
    </source>
</evidence>
<evidence type="ECO:0000313" key="4">
    <source>
        <dbReference type="EMBL" id="VDL93418.1"/>
    </source>
</evidence>
<proteinExistence type="predicted"/>
<keyword evidence="1" id="KW-0479">Metal-binding</keyword>
<feature type="region of interest" description="Disordered" evidence="2">
    <location>
        <begin position="18"/>
        <end position="49"/>
    </location>
</feature>
<keyword evidence="1" id="KW-0863">Zinc-finger</keyword>
<reference evidence="4 5" key="2">
    <citation type="submission" date="2018-11" db="EMBL/GenBank/DDBJ databases">
        <authorList>
            <consortium name="Pathogen Informatics"/>
        </authorList>
    </citation>
    <scope>NUCLEOTIDE SEQUENCE [LARGE SCALE GENOMIC DNA]</scope>
    <source>
        <strain evidence="4 5">NST_G2</strain>
    </source>
</reference>
<dbReference type="AlphaFoldDB" id="A0A183SS35"/>
<dbReference type="PROSITE" id="PS50157">
    <property type="entry name" value="ZINC_FINGER_C2H2_2"/>
    <property type="match status" value="1"/>
</dbReference>
<evidence type="ECO:0000313" key="6">
    <source>
        <dbReference type="WBParaSite" id="SSLN_0000725601-mRNA-1"/>
    </source>
</evidence>
<dbReference type="Proteomes" id="UP000275846">
    <property type="component" value="Unassembled WGS sequence"/>
</dbReference>
<dbReference type="OrthoDB" id="6320066at2759"/>
<dbReference type="EMBL" id="UYSU01033957">
    <property type="protein sequence ID" value="VDL93418.1"/>
    <property type="molecule type" value="Genomic_DNA"/>
</dbReference>
<evidence type="ECO:0000313" key="5">
    <source>
        <dbReference type="Proteomes" id="UP000275846"/>
    </source>
</evidence>